<organism evidence="1 2">
    <name type="scientific">Streptomyces glaucosporus</name>
    <dbReference type="NCBI Taxonomy" id="284044"/>
    <lineage>
        <taxon>Bacteria</taxon>
        <taxon>Bacillati</taxon>
        <taxon>Actinomycetota</taxon>
        <taxon>Actinomycetes</taxon>
        <taxon>Kitasatosporales</taxon>
        <taxon>Streptomycetaceae</taxon>
        <taxon>Streptomyces</taxon>
    </lineage>
</organism>
<evidence type="ECO:0000313" key="2">
    <source>
        <dbReference type="Proteomes" id="UP001500058"/>
    </source>
</evidence>
<dbReference type="PROSITE" id="PS51318">
    <property type="entry name" value="TAT"/>
    <property type="match status" value="1"/>
</dbReference>
<keyword evidence="2" id="KW-1185">Reference proteome</keyword>
<evidence type="ECO:0008006" key="3">
    <source>
        <dbReference type="Google" id="ProtNLM"/>
    </source>
</evidence>
<reference evidence="2" key="1">
    <citation type="journal article" date="2019" name="Int. J. Syst. Evol. Microbiol.">
        <title>The Global Catalogue of Microorganisms (GCM) 10K type strain sequencing project: providing services to taxonomists for standard genome sequencing and annotation.</title>
        <authorList>
            <consortium name="The Broad Institute Genomics Platform"/>
            <consortium name="The Broad Institute Genome Sequencing Center for Infectious Disease"/>
            <person name="Wu L."/>
            <person name="Ma J."/>
        </authorList>
    </citation>
    <scope>NUCLEOTIDE SEQUENCE [LARGE SCALE GENOMIC DNA]</scope>
    <source>
        <strain evidence="2">JCM 6921</strain>
    </source>
</reference>
<accession>A0ABP5VKW3</accession>
<comment type="caution">
    <text evidence="1">The sequence shown here is derived from an EMBL/GenBank/DDBJ whole genome shotgun (WGS) entry which is preliminary data.</text>
</comment>
<protein>
    <recommendedName>
        <fullName evidence="3">Secreted protein</fullName>
    </recommendedName>
</protein>
<dbReference type="RefSeq" id="WP_344632041.1">
    <property type="nucleotide sequence ID" value="NZ_BAAATJ010000016.1"/>
</dbReference>
<dbReference type="InterPro" id="IPR006311">
    <property type="entry name" value="TAT_signal"/>
</dbReference>
<sequence>MTVSRRDILRSASAVVPAMVIGGALPGTASAAARAAQWQVFPVTPGWGWYSFNRISLAGDGTAKALGAHHSMPDGVWGPVQTDPLVWSFDGTQWTVSGLADGTRPLNGVTATTAADAWAVGERWDKAQMLDVPQLLRWDGTAWTNRTTGADALSRPRQVSGTGSNVWVVGTAKHPATGPAVVRLNGSGWAPVGLPATLGADTELLTVQVVAADDVWVAGRTGTGTSRRSLVMRWNGSSWTVLPAPFGTAVGHVTSLLVRGGECWAGGGAGNRAAVAVWNGRAWAARNPLSSGTSEVGQLAAHGSVEVWAAGAGMTLQRWNGTSWSEAEGPLPAPLNVGALATGPDGALWMAGVRDSSDATRHFFAKLPVAP</sequence>
<dbReference type="Proteomes" id="UP001500058">
    <property type="component" value="Unassembled WGS sequence"/>
</dbReference>
<proteinExistence type="predicted"/>
<dbReference type="EMBL" id="BAAATJ010000016">
    <property type="protein sequence ID" value="GAA2404872.1"/>
    <property type="molecule type" value="Genomic_DNA"/>
</dbReference>
<name>A0ABP5VKW3_9ACTN</name>
<evidence type="ECO:0000313" key="1">
    <source>
        <dbReference type="EMBL" id="GAA2404872.1"/>
    </source>
</evidence>
<gene>
    <name evidence="1" type="ORF">GCM10010420_35660</name>
</gene>